<keyword evidence="5" id="KW-1185">Reference proteome</keyword>
<dbReference type="Proteomes" id="UP001056012">
    <property type="component" value="Chromosome 1"/>
</dbReference>
<dbReference type="PANTHER" id="PTHR42748">
    <property type="entry name" value="NITROGEN METABOLITE REPRESSION PROTEIN NMRA FAMILY MEMBER"/>
    <property type="match status" value="1"/>
</dbReference>
<dbReference type="Gene3D" id="3.90.25.10">
    <property type="entry name" value="UDP-galactose 4-epimerase, domain 1"/>
    <property type="match status" value="1"/>
</dbReference>
<evidence type="ECO:0000259" key="3">
    <source>
        <dbReference type="Pfam" id="PF05368"/>
    </source>
</evidence>
<protein>
    <recommendedName>
        <fullName evidence="3">NmrA-like domain-containing protein</fullName>
    </recommendedName>
</protein>
<dbReference type="InterPro" id="IPR008030">
    <property type="entry name" value="NmrA-like"/>
</dbReference>
<feature type="domain" description="NmrA-like" evidence="3">
    <location>
        <begin position="3"/>
        <end position="292"/>
    </location>
</feature>
<evidence type="ECO:0000256" key="1">
    <source>
        <dbReference type="ARBA" id="ARBA00006328"/>
    </source>
</evidence>
<dbReference type="EMBL" id="CP089274">
    <property type="protein sequence ID" value="USP73574.1"/>
    <property type="molecule type" value="Genomic_DNA"/>
</dbReference>
<dbReference type="GO" id="GO:0005634">
    <property type="term" value="C:nucleus"/>
    <property type="evidence" value="ECO:0007669"/>
    <property type="project" value="TreeGrafter"/>
</dbReference>
<dbReference type="OrthoDB" id="9997102at2759"/>
<dbReference type="InterPro" id="IPR036291">
    <property type="entry name" value="NAD(P)-bd_dom_sf"/>
</dbReference>
<evidence type="ECO:0000313" key="4">
    <source>
        <dbReference type="EMBL" id="USP73574.1"/>
    </source>
</evidence>
<organism evidence="4 5">
    <name type="scientific">Curvularia clavata</name>
    <dbReference type="NCBI Taxonomy" id="95742"/>
    <lineage>
        <taxon>Eukaryota</taxon>
        <taxon>Fungi</taxon>
        <taxon>Dikarya</taxon>
        <taxon>Ascomycota</taxon>
        <taxon>Pezizomycotina</taxon>
        <taxon>Dothideomycetes</taxon>
        <taxon>Pleosporomycetidae</taxon>
        <taxon>Pleosporales</taxon>
        <taxon>Pleosporineae</taxon>
        <taxon>Pleosporaceae</taxon>
        <taxon>Curvularia</taxon>
    </lineage>
</organism>
<dbReference type="AlphaFoldDB" id="A0A9Q8Z0K0"/>
<accession>A0A9Q8Z0K0</accession>
<evidence type="ECO:0000313" key="5">
    <source>
        <dbReference type="Proteomes" id="UP001056012"/>
    </source>
</evidence>
<reference evidence="4" key="1">
    <citation type="submission" date="2021-12" db="EMBL/GenBank/DDBJ databases">
        <title>Curvularia clavata genome.</title>
        <authorList>
            <person name="Cao Y."/>
        </authorList>
    </citation>
    <scope>NUCLEOTIDE SEQUENCE</scope>
    <source>
        <strain evidence="4">Yc1106</strain>
    </source>
</reference>
<sequence length="302" mass="33196">MASKAVLIAGATGKQGGAVIDALLKANAPFEIFALTRDAQSASSTRLAQKSSNIKLISGNLDVADEIFKKIKEATKAPVWGVFSVQAVGKAEEAQGKALVDAALKNNVSHFVYSATDRGGSNSDDDPTNVPHFRTKYNIEQHLISKAQASKLTYTILRPVAFYENLSQDFFGKVFTTSWAVKLGMDRKLQLISTKDVGFFGAQALMKSEDPIYKNASMSLASEALSFTEFRTIFEKKTGEKLPMTYGIAARILCGLSKELGYMFDWFRDVGFGADIDECVKVHPGMKRFEEWLETESAWKKA</sequence>
<dbReference type="Gene3D" id="3.40.50.720">
    <property type="entry name" value="NAD(P)-binding Rossmann-like Domain"/>
    <property type="match status" value="1"/>
</dbReference>
<proteinExistence type="inferred from homology"/>
<name>A0A9Q8Z0K0_CURCL</name>
<evidence type="ECO:0000256" key="2">
    <source>
        <dbReference type="ARBA" id="ARBA00022857"/>
    </source>
</evidence>
<dbReference type="VEuPathDB" id="FungiDB:yc1106_00848"/>
<keyword evidence="2" id="KW-0521">NADP</keyword>
<comment type="similarity">
    <text evidence="1">Belongs to the NmrA-type oxidoreductase family.</text>
</comment>
<dbReference type="PANTHER" id="PTHR42748:SF7">
    <property type="entry name" value="NMRA LIKE REDOX SENSOR 1-RELATED"/>
    <property type="match status" value="1"/>
</dbReference>
<dbReference type="SUPFAM" id="SSF51735">
    <property type="entry name" value="NAD(P)-binding Rossmann-fold domains"/>
    <property type="match status" value="1"/>
</dbReference>
<dbReference type="Pfam" id="PF05368">
    <property type="entry name" value="NmrA"/>
    <property type="match status" value="1"/>
</dbReference>
<dbReference type="InterPro" id="IPR051164">
    <property type="entry name" value="NmrA-like_oxidored"/>
</dbReference>
<gene>
    <name evidence="4" type="ORF">yc1106_00848</name>
</gene>